<dbReference type="AlphaFoldDB" id="U1W8N8"/>
<evidence type="ECO:0000256" key="4">
    <source>
        <dbReference type="ARBA" id="ARBA00022980"/>
    </source>
</evidence>
<dbReference type="SUPFAM" id="SSF54995">
    <property type="entry name" value="Ribosomal protein S6"/>
    <property type="match status" value="1"/>
</dbReference>
<dbReference type="CDD" id="cd00473">
    <property type="entry name" value="bS6"/>
    <property type="match status" value="1"/>
</dbReference>
<keyword evidence="10" id="KW-1185">Reference proteome</keyword>
<keyword evidence="5 8" id="KW-0687">Ribonucleoprotein</keyword>
<reference evidence="9 10" key="1">
    <citation type="submission" date="2013-08" db="EMBL/GenBank/DDBJ databases">
        <authorList>
            <person name="Weinstock G."/>
            <person name="Sodergren E."/>
            <person name="Wylie T."/>
            <person name="Fulton L."/>
            <person name="Fulton R."/>
            <person name="Fronick C."/>
            <person name="O'Laughlin M."/>
            <person name="Godfrey J."/>
            <person name="Miner T."/>
            <person name="Herter B."/>
            <person name="Appelbaum E."/>
            <person name="Cordes M."/>
            <person name="Lek S."/>
            <person name="Wollam A."/>
            <person name="Pepin K.H."/>
            <person name="Palsikar V.B."/>
            <person name="Mitreva M."/>
            <person name="Wilson R.K."/>
        </authorList>
    </citation>
    <scope>NUCLEOTIDE SEQUENCE [LARGE SCALE GENOMIC DNA]</scope>
    <source>
        <strain evidence="9 10">ATCC 12856</strain>
    </source>
</reference>
<dbReference type="GO" id="GO:0070181">
    <property type="term" value="F:small ribosomal subunit rRNA binding"/>
    <property type="evidence" value="ECO:0007669"/>
    <property type="project" value="TreeGrafter"/>
</dbReference>
<accession>U1W8N8</accession>
<dbReference type="Gene3D" id="3.30.70.60">
    <property type="match status" value="1"/>
</dbReference>
<dbReference type="InterPro" id="IPR000529">
    <property type="entry name" value="Ribosomal_bS6"/>
</dbReference>
<dbReference type="Pfam" id="PF01250">
    <property type="entry name" value="Ribosomal_S6"/>
    <property type="match status" value="1"/>
</dbReference>
<comment type="caution">
    <text evidence="9">The sequence shown here is derived from an EMBL/GenBank/DDBJ whole genome shotgun (WGS) entry which is preliminary data.</text>
</comment>
<dbReference type="Proteomes" id="UP000016511">
    <property type="component" value="Unassembled WGS sequence"/>
</dbReference>
<dbReference type="eggNOG" id="COG0360">
    <property type="taxonomic scope" value="Bacteria"/>
</dbReference>
<sequence>MKCEFRIATCETGSLLVPYIIWGRLDQKEVNSMRKYEVMYILRPDLQEEATKANVERFSNVITEDGGEMEKVTEMGKKRLAYEIDDHREGFYVLMNFQSEPQAVNEMERLMKISDDVIRYLVVREDEK</sequence>
<protein>
    <recommendedName>
        <fullName evidence="7 8">Small ribosomal subunit protein bS6</fullName>
    </recommendedName>
</protein>
<evidence type="ECO:0000256" key="1">
    <source>
        <dbReference type="ARBA" id="ARBA00009512"/>
    </source>
</evidence>
<dbReference type="PATRIC" id="fig|649747.3.peg.5310"/>
<organism evidence="9 10">
    <name type="scientific">Aneurinibacillus aneurinilyticus ATCC 12856</name>
    <dbReference type="NCBI Taxonomy" id="649747"/>
    <lineage>
        <taxon>Bacteria</taxon>
        <taxon>Bacillati</taxon>
        <taxon>Bacillota</taxon>
        <taxon>Bacilli</taxon>
        <taxon>Bacillales</taxon>
        <taxon>Paenibacillaceae</taxon>
        <taxon>Aneurinibacillus group</taxon>
        <taxon>Aneurinibacillus</taxon>
    </lineage>
</organism>
<keyword evidence="2 8" id="KW-0699">rRNA-binding</keyword>
<name>U1W8N8_ANEAE</name>
<dbReference type="NCBIfam" id="TIGR00166">
    <property type="entry name" value="S6"/>
    <property type="match status" value="1"/>
</dbReference>
<dbReference type="GO" id="GO:1990904">
    <property type="term" value="C:ribonucleoprotein complex"/>
    <property type="evidence" value="ECO:0007669"/>
    <property type="project" value="UniProtKB-KW"/>
</dbReference>
<evidence type="ECO:0000256" key="7">
    <source>
        <dbReference type="ARBA" id="ARBA00035294"/>
    </source>
</evidence>
<dbReference type="GO" id="GO:0005737">
    <property type="term" value="C:cytoplasm"/>
    <property type="evidence" value="ECO:0007669"/>
    <property type="project" value="UniProtKB-ARBA"/>
</dbReference>
<evidence type="ECO:0000256" key="5">
    <source>
        <dbReference type="ARBA" id="ARBA00023274"/>
    </source>
</evidence>
<dbReference type="HOGENOM" id="CLU_113441_5_3_9"/>
<evidence type="ECO:0000256" key="3">
    <source>
        <dbReference type="ARBA" id="ARBA00022884"/>
    </source>
</evidence>
<dbReference type="InterPro" id="IPR014717">
    <property type="entry name" value="Transl_elong_EF1B/ribsomal_bS6"/>
</dbReference>
<dbReference type="EMBL" id="AWSJ01000373">
    <property type="protein sequence ID" value="ERI04854.1"/>
    <property type="molecule type" value="Genomic_DNA"/>
</dbReference>
<evidence type="ECO:0000313" key="10">
    <source>
        <dbReference type="Proteomes" id="UP000016511"/>
    </source>
</evidence>
<comment type="similarity">
    <text evidence="1 8">Belongs to the bacterial ribosomal protein bS6 family.</text>
</comment>
<dbReference type="HAMAP" id="MF_00360">
    <property type="entry name" value="Ribosomal_bS6"/>
    <property type="match status" value="1"/>
</dbReference>
<evidence type="ECO:0000256" key="8">
    <source>
        <dbReference type="HAMAP-Rule" id="MF_00360"/>
    </source>
</evidence>
<dbReference type="GO" id="GO:0006412">
    <property type="term" value="P:translation"/>
    <property type="evidence" value="ECO:0007669"/>
    <property type="project" value="UniProtKB-UniRule"/>
</dbReference>
<evidence type="ECO:0000256" key="2">
    <source>
        <dbReference type="ARBA" id="ARBA00022730"/>
    </source>
</evidence>
<evidence type="ECO:0000313" key="9">
    <source>
        <dbReference type="EMBL" id="ERI04854.1"/>
    </source>
</evidence>
<keyword evidence="3 8" id="KW-0694">RNA-binding</keyword>
<comment type="function">
    <text evidence="6 8">Binds together with bS18 to 16S ribosomal RNA.</text>
</comment>
<gene>
    <name evidence="8" type="primary">rpsF</name>
    <name evidence="9" type="ORF">HMPREF0083_05932</name>
</gene>
<dbReference type="InterPro" id="IPR035980">
    <property type="entry name" value="Ribosomal_bS6_sf"/>
</dbReference>
<dbReference type="STRING" id="649747.HMPREF0083_05932"/>
<dbReference type="GO" id="GO:0005840">
    <property type="term" value="C:ribosome"/>
    <property type="evidence" value="ECO:0007669"/>
    <property type="project" value="UniProtKB-KW"/>
</dbReference>
<dbReference type="FunFam" id="3.30.70.60:FF:000002">
    <property type="entry name" value="30S ribosomal protein S6"/>
    <property type="match status" value="1"/>
</dbReference>
<keyword evidence="4 8" id="KW-0689">Ribosomal protein</keyword>
<dbReference type="PANTHER" id="PTHR21011:SF1">
    <property type="entry name" value="SMALL RIBOSOMAL SUBUNIT PROTEIN BS6M"/>
    <property type="match status" value="1"/>
</dbReference>
<proteinExistence type="inferred from homology"/>
<dbReference type="InterPro" id="IPR020814">
    <property type="entry name" value="Ribosomal_S6_plastid/chlpt"/>
</dbReference>
<evidence type="ECO:0000256" key="6">
    <source>
        <dbReference type="ARBA" id="ARBA00035104"/>
    </source>
</evidence>
<dbReference type="PANTHER" id="PTHR21011">
    <property type="entry name" value="MITOCHONDRIAL 28S RIBOSOMAL PROTEIN S6"/>
    <property type="match status" value="1"/>
</dbReference>
<dbReference type="GO" id="GO:0003735">
    <property type="term" value="F:structural constituent of ribosome"/>
    <property type="evidence" value="ECO:0007669"/>
    <property type="project" value="InterPro"/>
</dbReference>